<dbReference type="WBParaSite" id="Gr19_v10_g12045.t1">
    <property type="protein sequence ID" value="Gr19_v10_g12045.t1"/>
    <property type="gene ID" value="Gr19_v10_g12045"/>
</dbReference>
<name>A0A914GYT6_GLORO</name>
<dbReference type="Proteomes" id="UP000887572">
    <property type="component" value="Unplaced"/>
</dbReference>
<evidence type="ECO:0000313" key="1">
    <source>
        <dbReference type="Proteomes" id="UP000887572"/>
    </source>
</evidence>
<proteinExistence type="predicted"/>
<accession>A0A914GYT6</accession>
<protein>
    <submittedName>
        <fullName evidence="2">Uncharacterized protein</fullName>
    </submittedName>
</protein>
<sequence length="332" mass="37495">MTMTAFALMSAGLFHYPNSLSHAFVDRLWALCARLHHRLQLVIDHQTFVLSIPKNWTFGVFLAEIHFRANQFVNDQTTEAPFASSTVWNSVSYASALPFADTQLPSPSIQPECHPMAFPMFSSPLTPTYVQTPISAVDDTLLRLTNFVNATNSDDTQQQQHHQPFVRQQKVDNSQNGDNCQHGTRSGIVYAESNILTMSKLAMLESVRSQVRSPIVDFLCAVLADVNQFGHVCSFISSREFKIHNTKTFTELLNLRSRQKPKSYLQVARALKSYEDRVVDGYVMLRKLLSSSLRSCRYFISDLLSADGGVCTGVKWISTAEGMVGMEWRERR</sequence>
<reference evidence="2" key="1">
    <citation type="submission" date="2022-11" db="UniProtKB">
        <authorList>
            <consortium name="WormBaseParasite"/>
        </authorList>
    </citation>
    <scope>IDENTIFICATION</scope>
</reference>
<dbReference type="AlphaFoldDB" id="A0A914GYT6"/>
<organism evidence="1 2">
    <name type="scientific">Globodera rostochiensis</name>
    <name type="common">Golden nematode worm</name>
    <name type="synonym">Heterodera rostochiensis</name>
    <dbReference type="NCBI Taxonomy" id="31243"/>
    <lineage>
        <taxon>Eukaryota</taxon>
        <taxon>Metazoa</taxon>
        <taxon>Ecdysozoa</taxon>
        <taxon>Nematoda</taxon>
        <taxon>Chromadorea</taxon>
        <taxon>Rhabditida</taxon>
        <taxon>Tylenchina</taxon>
        <taxon>Tylenchomorpha</taxon>
        <taxon>Tylenchoidea</taxon>
        <taxon>Heteroderidae</taxon>
        <taxon>Heteroderinae</taxon>
        <taxon>Globodera</taxon>
    </lineage>
</organism>
<keyword evidence="1" id="KW-1185">Reference proteome</keyword>
<evidence type="ECO:0000313" key="2">
    <source>
        <dbReference type="WBParaSite" id="Gr19_v10_g12045.t1"/>
    </source>
</evidence>